<keyword evidence="3 8" id="KW-0813">Transport</keyword>
<dbReference type="InterPro" id="IPR001463">
    <property type="entry name" value="Na/Ala_symport"/>
</dbReference>
<evidence type="ECO:0000256" key="6">
    <source>
        <dbReference type="ARBA" id="ARBA00022989"/>
    </source>
</evidence>
<dbReference type="GO" id="GO:0005886">
    <property type="term" value="C:plasma membrane"/>
    <property type="evidence" value="ECO:0007669"/>
    <property type="project" value="UniProtKB-SubCell"/>
</dbReference>
<proteinExistence type="inferred from homology"/>
<reference evidence="9 10" key="1">
    <citation type="submission" date="2019-03" db="EMBL/GenBank/DDBJ databases">
        <title>Genomic Encyclopedia of Type Strains, Phase III (KMG-III): the genomes of soil and plant-associated and newly described type strains.</title>
        <authorList>
            <person name="Whitman W."/>
        </authorList>
    </citation>
    <scope>NUCLEOTIDE SEQUENCE [LARGE SCALE GENOMIC DNA]</scope>
    <source>
        <strain evidence="9 10">CECT 8283</strain>
    </source>
</reference>
<dbReference type="Pfam" id="PF01235">
    <property type="entry name" value="Na_Ala_symp"/>
    <property type="match status" value="1"/>
</dbReference>
<feature type="transmembrane region" description="Helical" evidence="8">
    <location>
        <begin position="97"/>
        <end position="122"/>
    </location>
</feature>
<feature type="transmembrane region" description="Helical" evidence="8">
    <location>
        <begin position="12"/>
        <end position="34"/>
    </location>
</feature>
<dbReference type="PANTHER" id="PTHR30330">
    <property type="entry name" value="AGSS FAMILY TRANSPORTER, SODIUM-ALANINE"/>
    <property type="match status" value="1"/>
</dbReference>
<evidence type="ECO:0000256" key="2">
    <source>
        <dbReference type="ARBA" id="ARBA00009261"/>
    </source>
</evidence>
<evidence type="ECO:0000256" key="4">
    <source>
        <dbReference type="ARBA" id="ARBA00022475"/>
    </source>
</evidence>
<feature type="transmembrane region" description="Helical" evidence="8">
    <location>
        <begin position="245"/>
        <end position="269"/>
    </location>
</feature>
<feature type="transmembrane region" description="Helical" evidence="8">
    <location>
        <begin position="303"/>
        <end position="330"/>
    </location>
</feature>
<sequence length="456" mass="48733">MFLSIQDLVAQFSSWVWGIPLLILLIGGGLYLFIYSGLVPFRYIGHAVAILRGKYDKADSPGDLSHYEALSSAIAATVGMGNISGVAIAIATGGPGAIFWMWVSAFVGMATKFFTCSLSVMYRGKDENGNVKGGPMYVITEGLGKRWKPLAVFFASAGLIGTLPAFQANQLTQTLIDVFQVQKENDFVAKLLLGITIAIIVALVIFGGIKRIGSVAGKLVPLMVVVYLITVATILLLRIEQVPGIFSLIFEDAFSGKSVLGGALGVLIITGVKRAAFSNEAGLGTAPMMHGTAKTKEPIREGLVAMLGPAIDTLLVCSLTALAILASGVWKGFQGNGISMTLAAFDAVLPYNSGSVILTICVLIFAFSTLFTYSFYGFSCLSFLTNTKIGKNYNYIYILTIVIASIIKLDFVINLIDSAYALMAIPTVLSTLILAPKVKKEATKYFHKLKTNSFES</sequence>
<dbReference type="NCBIfam" id="TIGR00835">
    <property type="entry name" value="agcS"/>
    <property type="match status" value="1"/>
</dbReference>
<keyword evidence="8" id="KW-0769">Symport</keyword>
<feature type="transmembrane region" description="Helical" evidence="8">
    <location>
        <begin position="187"/>
        <end position="207"/>
    </location>
</feature>
<evidence type="ECO:0000256" key="1">
    <source>
        <dbReference type="ARBA" id="ARBA00004651"/>
    </source>
</evidence>
<comment type="subcellular location">
    <subcellularLocation>
        <location evidence="1 8">Cell membrane</location>
        <topology evidence="1 8">Multi-pass membrane protein</topology>
    </subcellularLocation>
</comment>
<keyword evidence="5 8" id="KW-0812">Transmembrane</keyword>
<evidence type="ECO:0000313" key="10">
    <source>
        <dbReference type="Proteomes" id="UP000295390"/>
    </source>
</evidence>
<dbReference type="OrthoDB" id="9804874at2"/>
<evidence type="ECO:0000313" key="9">
    <source>
        <dbReference type="EMBL" id="TDQ28486.1"/>
    </source>
</evidence>
<protein>
    <submittedName>
        <fullName evidence="9">AGCS family alanine or glycine:cation symporter</fullName>
    </submittedName>
</protein>
<name>A0A4R6TH58_9FLAO</name>
<dbReference type="RefSeq" id="WP_133535026.1">
    <property type="nucleotide sequence ID" value="NZ_SNYH01000002.1"/>
</dbReference>
<feature type="transmembrane region" description="Helical" evidence="8">
    <location>
        <begin position="419"/>
        <end position="438"/>
    </location>
</feature>
<feature type="transmembrane region" description="Helical" evidence="8">
    <location>
        <begin position="219"/>
        <end position="239"/>
    </location>
</feature>
<feature type="transmembrane region" description="Helical" evidence="8">
    <location>
        <begin position="150"/>
        <end position="167"/>
    </location>
</feature>
<evidence type="ECO:0000256" key="3">
    <source>
        <dbReference type="ARBA" id="ARBA00022448"/>
    </source>
</evidence>
<dbReference type="PROSITE" id="PS00873">
    <property type="entry name" value="NA_ALANINE_SYMP"/>
    <property type="match status" value="1"/>
</dbReference>
<comment type="similarity">
    <text evidence="2 8">Belongs to the alanine or glycine:cation symporter (AGCS) (TC 2.A.25) family.</text>
</comment>
<evidence type="ECO:0000256" key="7">
    <source>
        <dbReference type="ARBA" id="ARBA00023136"/>
    </source>
</evidence>
<keyword evidence="6 8" id="KW-1133">Transmembrane helix</keyword>
<evidence type="ECO:0000256" key="8">
    <source>
        <dbReference type="RuleBase" id="RU363064"/>
    </source>
</evidence>
<dbReference type="Gene3D" id="1.20.1740.10">
    <property type="entry name" value="Amino acid/polyamine transporter I"/>
    <property type="match status" value="1"/>
</dbReference>
<feature type="transmembrane region" description="Helical" evidence="8">
    <location>
        <begin position="395"/>
        <end position="413"/>
    </location>
</feature>
<feature type="transmembrane region" description="Helical" evidence="8">
    <location>
        <begin position="356"/>
        <end position="383"/>
    </location>
</feature>
<keyword evidence="7 8" id="KW-0472">Membrane</keyword>
<comment type="caution">
    <text evidence="9">The sequence shown here is derived from an EMBL/GenBank/DDBJ whole genome shotgun (WGS) entry which is preliminary data.</text>
</comment>
<dbReference type="Proteomes" id="UP000295390">
    <property type="component" value="Unassembled WGS sequence"/>
</dbReference>
<dbReference type="EMBL" id="SNYH01000002">
    <property type="protein sequence ID" value="TDQ28486.1"/>
    <property type="molecule type" value="Genomic_DNA"/>
</dbReference>
<feature type="transmembrane region" description="Helical" evidence="8">
    <location>
        <begin position="69"/>
        <end position="91"/>
    </location>
</feature>
<keyword evidence="10" id="KW-1185">Reference proteome</keyword>
<accession>A0A4R6TH58</accession>
<dbReference type="GO" id="GO:0005283">
    <property type="term" value="F:amino acid:sodium symporter activity"/>
    <property type="evidence" value="ECO:0007669"/>
    <property type="project" value="InterPro"/>
</dbReference>
<evidence type="ECO:0000256" key="5">
    <source>
        <dbReference type="ARBA" id="ARBA00022692"/>
    </source>
</evidence>
<dbReference type="PANTHER" id="PTHR30330:SF3">
    <property type="entry name" value="TRANSCRIPTIONAL REGULATOR, LRP FAMILY"/>
    <property type="match status" value="1"/>
</dbReference>
<dbReference type="AlphaFoldDB" id="A0A4R6TH58"/>
<keyword evidence="4 8" id="KW-1003">Cell membrane</keyword>
<dbReference type="PRINTS" id="PR00175">
    <property type="entry name" value="NAALASMPORT"/>
</dbReference>
<organism evidence="9 10">
    <name type="scientific">Tenacibaculum caenipelagi</name>
    <dbReference type="NCBI Taxonomy" id="1325435"/>
    <lineage>
        <taxon>Bacteria</taxon>
        <taxon>Pseudomonadati</taxon>
        <taxon>Bacteroidota</taxon>
        <taxon>Flavobacteriia</taxon>
        <taxon>Flavobacteriales</taxon>
        <taxon>Flavobacteriaceae</taxon>
        <taxon>Tenacibaculum</taxon>
    </lineage>
</organism>
<gene>
    <name evidence="9" type="ORF">DFQ07_0859</name>
</gene>